<protein>
    <submittedName>
        <fullName evidence="3">VOC family protein</fullName>
    </submittedName>
</protein>
<dbReference type="EMBL" id="JBHUEN010000043">
    <property type="protein sequence ID" value="MFD1882773.1"/>
    <property type="molecule type" value="Genomic_DNA"/>
</dbReference>
<dbReference type="PANTHER" id="PTHR43279:SF1">
    <property type="entry name" value="CATECHOL-2,3-DIOXYGENASE"/>
    <property type="match status" value="1"/>
</dbReference>
<keyword evidence="4" id="KW-1185">Reference proteome</keyword>
<evidence type="ECO:0000256" key="1">
    <source>
        <dbReference type="ARBA" id="ARBA00022723"/>
    </source>
</evidence>
<name>A0ABW4RA16_9RHOB</name>
<dbReference type="RefSeq" id="WP_379143597.1">
    <property type="nucleotide sequence ID" value="NZ_JBHUEN010000043.1"/>
</dbReference>
<sequence length="263" mass="28716">MAYPVEIDRVALRVRDLPAMTAWYREALGLNVRSQDRSSVELGTADKTLLELRGDPALRPGDPRQAGLFHNAFLLPSRADLSRWLAFAAQSNLALQGAADHGVSDALYLADPEGNGIEIYADRPVSEWNRQGDTIEMYTHRLDLDKLLAESSGAWQGIPEGSIIGHVHLQVGDLGDAYDFMAGRLGLTQTYDARGGLWFGSGGYHHQLAGNVWNSRGAGRRPTDMPGLDEVVLRINDTARAQIGEGARLDDPWGTPFLLEDAA</sequence>
<dbReference type="PANTHER" id="PTHR43279">
    <property type="entry name" value="CATECHOL-2,3-DIOXYGENASE"/>
    <property type="match status" value="1"/>
</dbReference>
<dbReference type="InterPro" id="IPR004360">
    <property type="entry name" value="Glyas_Fos-R_dOase_dom"/>
</dbReference>
<organism evidence="3 4">
    <name type="scientific">Paracoccus pacificus</name>
    <dbReference type="NCBI Taxonomy" id="1463598"/>
    <lineage>
        <taxon>Bacteria</taxon>
        <taxon>Pseudomonadati</taxon>
        <taxon>Pseudomonadota</taxon>
        <taxon>Alphaproteobacteria</taxon>
        <taxon>Rhodobacterales</taxon>
        <taxon>Paracoccaceae</taxon>
        <taxon>Paracoccus</taxon>
    </lineage>
</organism>
<dbReference type="PROSITE" id="PS51819">
    <property type="entry name" value="VOC"/>
    <property type="match status" value="1"/>
</dbReference>
<dbReference type="Proteomes" id="UP001597213">
    <property type="component" value="Unassembled WGS sequence"/>
</dbReference>
<keyword evidence="1" id="KW-0479">Metal-binding</keyword>
<dbReference type="InterPro" id="IPR037523">
    <property type="entry name" value="VOC_core"/>
</dbReference>
<reference evidence="4" key="1">
    <citation type="journal article" date="2019" name="Int. J. Syst. Evol. Microbiol.">
        <title>The Global Catalogue of Microorganisms (GCM) 10K type strain sequencing project: providing services to taxonomists for standard genome sequencing and annotation.</title>
        <authorList>
            <consortium name="The Broad Institute Genomics Platform"/>
            <consortium name="The Broad Institute Genome Sequencing Center for Infectious Disease"/>
            <person name="Wu L."/>
            <person name="Ma J."/>
        </authorList>
    </citation>
    <scope>NUCLEOTIDE SEQUENCE [LARGE SCALE GENOMIC DNA]</scope>
    <source>
        <strain evidence="4">CCUG 56029</strain>
    </source>
</reference>
<evidence type="ECO:0000313" key="4">
    <source>
        <dbReference type="Proteomes" id="UP001597213"/>
    </source>
</evidence>
<dbReference type="InterPro" id="IPR029068">
    <property type="entry name" value="Glyas_Bleomycin-R_OHBP_Dase"/>
</dbReference>
<dbReference type="PROSITE" id="PS00934">
    <property type="entry name" value="GLYOXALASE_I_1"/>
    <property type="match status" value="1"/>
</dbReference>
<gene>
    <name evidence="3" type="ORF">ACFSCT_13700</name>
</gene>
<dbReference type="Gene3D" id="3.10.180.10">
    <property type="entry name" value="2,3-Dihydroxybiphenyl 1,2-Dioxygenase, domain 1"/>
    <property type="match status" value="2"/>
</dbReference>
<comment type="caution">
    <text evidence="3">The sequence shown here is derived from an EMBL/GenBank/DDBJ whole genome shotgun (WGS) entry which is preliminary data.</text>
</comment>
<accession>A0ABW4RA16</accession>
<dbReference type="SUPFAM" id="SSF54593">
    <property type="entry name" value="Glyoxalase/Bleomycin resistance protein/Dihydroxybiphenyl dioxygenase"/>
    <property type="match status" value="2"/>
</dbReference>
<proteinExistence type="predicted"/>
<evidence type="ECO:0000313" key="3">
    <source>
        <dbReference type="EMBL" id="MFD1882773.1"/>
    </source>
</evidence>
<evidence type="ECO:0000259" key="2">
    <source>
        <dbReference type="PROSITE" id="PS51819"/>
    </source>
</evidence>
<dbReference type="InterPro" id="IPR018146">
    <property type="entry name" value="Glyoxalase_1_CS"/>
</dbReference>
<feature type="domain" description="VOC" evidence="2">
    <location>
        <begin position="6"/>
        <end position="122"/>
    </location>
</feature>
<dbReference type="Pfam" id="PF00903">
    <property type="entry name" value="Glyoxalase"/>
    <property type="match status" value="1"/>
</dbReference>